<organism evidence="2 3">
    <name type="scientific">Sphaerisporangium rufum</name>
    <dbReference type="NCBI Taxonomy" id="1381558"/>
    <lineage>
        <taxon>Bacteria</taxon>
        <taxon>Bacillati</taxon>
        <taxon>Actinomycetota</taxon>
        <taxon>Actinomycetes</taxon>
        <taxon>Streptosporangiales</taxon>
        <taxon>Streptosporangiaceae</taxon>
        <taxon>Sphaerisporangium</taxon>
    </lineage>
</organism>
<comment type="caution">
    <text evidence="2">The sequence shown here is derived from an EMBL/GenBank/DDBJ whole genome shotgun (WGS) entry which is preliminary data.</text>
</comment>
<proteinExistence type="predicted"/>
<dbReference type="AlphaFoldDB" id="A0A919V0S5"/>
<reference evidence="2" key="1">
    <citation type="submission" date="2021-01" db="EMBL/GenBank/DDBJ databases">
        <title>Whole genome shotgun sequence of Sphaerisporangium rufum NBRC 109079.</title>
        <authorList>
            <person name="Komaki H."/>
            <person name="Tamura T."/>
        </authorList>
    </citation>
    <scope>NUCLEOTIDE SEQUENCE</scope>
    <source>
        <strain evidence="2">NBRC 109079</strain>
    </source>
</reference>
<feature type="region of interest" description="Disordered" evidence="1">
    <location>
        <begin position="30"/>
        <end position="60"/>
    </location>
</feature>
<evidence type="ECO:0000313" key="2">
    <source>
        <dbReference type="EMBL" id="GII77053.1"/>
    </source>
</evidence>
<name>A0A919V0S5_9ACTN</name>
<gene>
    <name evidence="2" type="ORF">Sru01_20350</name>
</gene>
<dbReference type="EMBL" id="BOOU01000031">
    <property type="protein sequence ID" value="GII77053.1"/>
    <property type="molecule type" value="Genomic_DNA"/>
</dbReference>
<protein>
    <submittedName>
        <fullName evidence="2">Uncharacterized protein</fullName>
    </submittedName>
</protein>
<keyword evidence="3" id="KW-1185">Reference proteome</keyword>
<dbReference type="Proteomes" id="UP000655287">
    <property type="component" value="Unassembled WGS sequence"/>
</dbReference>
<evidence type="ECO:0000313" key="3">
    <source>
        <dbReference type="Proteomes" id="UP000655287"/>
    </source>
</evidence>
<evidence type="ECO:0000256" key="1">
    <source>
        <dbReference type="SAM" id="MobiDB-lite"/>
    </source>
</evidence>
<accession>A0A919V0S5</accession>
<sequence>MSTFRNGRSSVIDRTVGIALRTVKDADAPGRLAGVAGRPRGPEPARAEAAGAWAHDGGTG</sequence>